<organism evidence="1 2">
    <name type="scientific">Pieris macdunnoughi</name>
    <dbReference type="NCBI Taxonomy" id="345717"/>
    <lineage>
        <taxon>Eukaryota</taxon>
        <taxon>Metazoa</taxon>
        <taxon>Ecdysozoa</taxon>
        <taxon>Arthropoda</taxon>
        <taxon>Hexapoda</taxon>
        <taxon>Insecta</taxon>
        <taxon>Pterygota</taxon>
        <taxon>Neoptera</taxon>
        <taxon>Endopterygota</taxon>
        <taxon>Lepidoptera</taxon>
        <taxon>Glossata</taxon>
        <taxon>Ditrysia</taxon>
        <taxon>Papilionoidea</taxon>
        <taxon>Pieridae</taxon>
        <taxon>Pierinae</taxon>
        <taxon>Pieris</taxon>
    </lineage>
</organism>
<evidence type="ECO:0000313" key="2">
    <source>
        <dbReference type="Proteomes" id="UP000663880"/>
    </source>
</evidence>
<dbReference type="Proteomes" id="UP000663880">
    <property type="component" value="Unassembled WGS sequence"/>
</dbReference>
<name>A0A821UVK8_9NEOP</name>
<proteinExistence type="predicted"/>
<protein>
    <submittedName>
        <fullName evidence="1">Uncharacterized protein</fullName>
    </submittedName>
</protein>
<keyword evidence="2" id="KW-1185">Reference proteome</keyword>
<comment type="caution">
    <text evidence="1">The sequence shown here is derived from an EMBL/GenBank/DDBJ whole genome shotgun (WGS) entry which is preliminary data.</text>
</comment>
<accession>A0A821UVK8</accession>
<reference evidence="1" key="1">
    <citation type="submission" date="2021-02" db="EMBL/GenBank/DDBJ databases">
        <authorList>
            <person name="Steward A R."/>
        </authorList>
    </citation>
    <scope>NUCLEOTIDE SEQUENCE</scope>
</reference>
<evidence type="ECO:0000313" key="1">
    <source>
        <dbReference type="EMBL" id="CAF4896350.1"/>
    </source>
</evidence>
<sequence>MDQITNFLVYNKTPTSRNSMKYEALRTKRGKSLQGDKQDLLLSPILNRMADGKWCLSKILIAIRCYLFSPHKLALITLHFALETDCIHGIPHLPPT</sequence>
<dbReference type="OrthoDB" id="7468718at2759"/>
<dbReference type="AlphaFoldDB" id="A0A821UVK8"/>
<gene>
    <name evidence="1" type="ORF">PMACD_LOCUS10906</name>
</gene>
<dbReference type="EMBL" id="CAJOBZ010000034">
    <property type="protein sequence ID" value="CAF4896350.1"/>
    <property type="molecule type" value="Genomic_DNA"/>
</dbReference>